<gene>
    <name evidence="1" type="ORF">GCM10011516_15010</name>
</gene>
<sequence>MVEEMDPFLFRKFAQAAGLVQYATDPIYGFGNVPHIQGRNAIDGIELDRYGLLAIKLAQHLAEAQIHGR</sequence>
<organism evidence="1 2">
    <name type="scientific">Sphingobacterium cellulitidis</name>
    <dbReference type="NCBI Taxonomy" id="1768011"/>
    <lineage>
        <taxon>Bacteria</taxon>
        <taxon>Pseudomonadati</taxon>
        <taxon>Bacteroidota</taxon>
        <taxon>Sphingobacteriia</taxon>
        <taxon>Sphingobacteriales</taxon>
        <taxon>Sphingobacteriaceae</taxon>
        <taxon>Sphingobacterium</taxon>
    </lineage>
</organism>
<dbReference type="Proteomes" id="UP000614460">
    <property type="component" value="Unassembled WGS sequence"/>
</dbReference>
<comment type="caution">
    <text evidence="1">The sequence shown here is derived from an EMBL/GenBank/DDBJ whole genome shotgun (WGS) entry which is preliminary data.</text>
</comment>
<proteinExistence type="predicted"/>
<accession>A0A8H9FZ46</accession>
<keyword evidence="2" id="KW-1185">Reference proteome</keyword>
<evidence type="ECO:0000313" key="2">
    <source>
        <dbReference type="Proteomes" id="UP000614460"/>
    </source>
</evidence>
<name>A0A8H9FZ46_9SPHI</name>
<evidence type="ECO:0000313" key="1">
    <source>
        <dbReference type="EMBL" id="GGE18360.1"/>
    </source>
</evidence>
<reference evidence="1" key="2">
    <citation type="submission" date="2020-09" db="EMBL/GenBank/DDBJ databases">
        <authorList>
            <person name="Sun Q."/>
            <person name="Zhou Y."/>
        </authorList>
    </citation>
    <scope>NUCLEOTIDE SEQUENCE</scope>
    <source>
        <strain evidence="1">CGMCC 1.15966</strain>
    </source>
</reference>
<protein>
    <submittedName>
        <fullName evidence="1">Uncharacterized protein</fullName>
    </submittedName>
</protein>
<reference evidence="1" key="1">
    <citation type="journal article" date="2014" name="Int. J. Syst. Evol. Microbiol.">
        <title>Complete genome sequence of Corynebacterium casei LMG S-19264T (=DSM 44701T), isolated from a smear-ripened cheese.</title>
        <authorList>
            <consortium name="US DOE Joint Genome Institute (JGI-PGF)"/>
            <person name="Walter F."/>
            <person name="Albersmeier A."/>
            <person name="Kalinowski J."/>
            <person name="Ruckert C."/>
        </authorList>
    </citation>
    <scope>NUCLEOTIDE SEQUENCE</scope>
    <source>
        <strain evidence="1">CGMCC 1.15966</strain>
    </source>
</reference>
<dbReference type="AlphaFoldDB" id="A0A8H9FZ46"/>
<dbReference type="EMBL" id="BMKM01000003">
    <property type="protein sequence ID" value="GGE18360.1"/>
    <property type="molecule type" value="Genomic_DNA"/>
</dbReference>